<evidence type="ECO:0000256" key="1">
    <source>
        <dbReference type="ARBA" id="ARBA00000900"/>
    </source>
</evidence>
<feature type="domain" description="RING-type" evidence="16">
    <location>
        <begin position="147"/>
        <end position="189"/>
    </location>
</feature>
<dbReference type="SMART" id="SM00184">
    <property type="entry name" value="RING"/>
    <property type="match status" value="1"/>
</dbReference>
<evidence type="ECO:0000256" key="13">
    <source>
        <dbReference type="ARBA" id="ARBA00024209"/>
    </source>
</evidence>
<keyword evidence="10" id="KW-0862">Zinc</keyword>
<evidence type="ECO:0000256" key="14">
    <source>
        <dbReference type="PROSITE-ProRule" id="PRU00175"/>
    </source>
</evidence>
<dbReference type="PROSITE" id="PS50089">
    <property type="entry name" value="ZF_RING_2"/>
    <property type="match status" value="1"/>
</dbReference>
<evidence type="ECO:0000256" key="9">
    <source>
        <dbReference type="ARBA" id="ARBA00022786"/>
    </source>
</evidence>
<evidence type="ECO:0000256" key="15">
    <source>
        <dbReference type="SAM" id="Phobius"/>
    </source>
</evidence>
<keyword evidence="6 15" id="KW-0812">Transmembrane</keyword>
<evidence type="ECO:0000256" key="4">
    <source>
        <dbReference type="ARBA" id="ARBA00012483"/>
    </source>
</evidence>
<dbReference type="PANTHER" id="PTHR46913:SF19">
    <property type="entry name" value="RING-TYPE E3 UBIQUITIN TRANSFERASE"/>
    <property type="match status" value="1"/>
</dbReference>
<keyword evidence="8 14" id="KW-0863">Zinc-finger</keyword>
<dbReference type="GO" id="GO:0061630">
    <property type="term" value="F:ubiquitin protein ligase activity"/>
    <property type="evidence" value="ECO:0007669"/>
    <property type="project" value="UniProtKB-EC"/>
</dbReference>
<dbReference type="CDD" id="cd16461">
    <property type="entry name" value="RING-H2_EL5-like"/>
    <property type="match status" value="1"/>
</dbReference>
<dbReference type="GO" id="GO:0016567">
    <property type="term" value="P:protein ubiquitination"/>
    <property type="evidence" value="ECO:0007669"/>
    <property type="project" value="UniProtKB-UniPathway"/>
</dbReference>
<evidence type="ECO:0000256" key="2">
    <source>
        <dbReference type="ARBA" id="ARBA00004167"/>
    </source>
</evidence>
<dbReference type="InterPro" id="IPR001841">
    <property type="entry name" value="Znf_RING"/>
</dbReference>
<dbReference type="EC" id="2.3.2.27" evidence="4"/>
<evidence type="ECO:0000256" key="10">
    <source>
        <dbReference type="ARBA" id="ARBA00022833"/>
    </source>
</evidence>
<keyword evidence="11 15" id="KW-1133">Transmembrane helix</keyword>
<dbReference type="GO" id="GO:0008270">
    <property type="term" value="F:zinc ion binding"/>
    <property type="evidence" value="ECO:0007669"/>
    <property type="project" value="UniProtKB-KW"/>
</dbReference>
<dbReference type="AlphaFoldDB" id="A0A5B7BFI7"/>
<evidence type="ECO:0000256" key="6">
    <source>
        <dbReference type="ARBA" id="ARBA00022692"/>
    </source>
</evidence>
<organism evidence="17">
    <name type="scientific">Davidia involucrata</name>
    <name type="common">Dove tree</name>
    <dbReference type="NCBI Taxonomy" id="16924"/>
    <lineage>
        <taxon>Eukaryota</taxon>
        <taxon>Viridiplantae</taxon>
        <taxon>Streptophyta</taxon>
        <taxon>Embryophyta</taxon>
        <taxon>Tracheophyta</taxon>
        <taxon>Spermatophyta</taxon>
        <taxon>Magnoliopsida</taxon>
        <taxon>eudicotyledons</taxon>
        <taxon>Gunneridae</taxon>
        <taxon>Pentapetalae</taxon>
        <taxon>asterids</taxon>
        <taxon>Cornales</taxon>
        <taxon>Nyssaceae</taxon>
        <taxon>Davidia</taxon>
    </lineage>
</organism>
<dbReference type="UniPathway" id="UPA00143"/>
<accession>A0A5B7BFI7</accession>
<evidence type="ECO:0000256" key="5">
    <source>
        <dbReference type="ARBA" id="ARBA00022679"/>
    </source>
</evidence>
<sequence length="334" mass="37916">MAFHHRKLSPSETDPYNTNQLNRDEFCLALNDDCPKLCPPNYCDQSKHMSSILILMFCILGAAFGLFSYLTIVKYYSNWSNSRRRNSPTFDDDDDTHEEDFIYENHGPVLDNPIWYINTVGLQQSVIDSIAVFKYKRDDGMIEGTECSVCLNGFQEDETLRLLPKCTHAFHIPCIDTWLTSHKNCPLCRAPVVSDANDAENLREETPPVENYGELRVEAESFGALPMEEETIVPCLGARNCESRVLSDLADHRLKVEEEELQPVRRSISMDSFSASKIYLAVSNIPPVENEGCSDSQLVQRKKLNTEMVAKQGRRNSSMKRSFSCSGKFSILTL</sequence>
<keyword evidence="5" id="KW-0808">Transferase</keyword>
<comment type="subcellular location">
    <subcellularLocation>
        <location evidence="2">Membrane</location>
        <topology evidence="2">Single-pass membrane protein</topology>
    </subcellularLocation>
</comment>
<dbReference type="InterPro" id="IPR013083">
    <property type="entry name" value="Znf_RING/FYVE/PHD"/>
</dbReference>
<evidence type="ECO:0000256" key="12">
    <source>
        <dbReference type="ARBA" id="ARBA00023136"/>
    </source>
</evidence>
<dbReference type="GO" id="GO:0016020">
    <property type="term" value="C:membrane"/>
    <property type="evidence" value="ECO:0007669"/>
    <property type="project" value="UniProtKB-SubCell"/>
</dbReference>
<gene>
    <name evidence="17" type="ORF">Din_037123</name>
</gene>
<feature type="transmembrane region" description="Helical" evidence="15">
    <location>
        <begin position="52"/>
        <end position="76"/>
    </location>
</feature>
<proteinExistence type="inferred from homology"/>
<keyword evidence="7" id="KW-0479">Metal-binding</keyword>
<keyword evidence="12 15" id="KW-0472">Membrane</keyword>
<evidence type="ECO:0000256" key="3">
    <source>
        <dbReference type="ARBA" id="ARBA00004906"/>
    </source>
</evidence>
<dbReference type="Pfam" id="PF13639">
    <property type="entry name" value="zf-RING_2"/>
    <property type="match status" value="1"/>
</dbReference>
<protein>
    <recommendedName>
        <fullName evidence="4">RING-type E3 ubiquitin transferase</fullName>
        <ecNumber evidence="4">2.3.2.27</ecNumber>
    </recommendedName>
</protein>
<evidence type="ECO:0000313" key="17">
    <source>
        <dbReference type="EMBL" id="MPA67682.1"/>
    </source>
</evidence>
<dbReference type="FunFam" id="3.30.40.10:FF:000233">
    <property type="entry name" value="RING-H2 finger protein ATL54"/>
    <property type="match status" value="1"/>
</dbReference>
<name>A0A5B7BFI7_DAVIN</name>
<comment type="pathway">
    <text evidence="3">Protein modification; protein ubiquitination.</text>
</comment>
<comment type="similarity">
    <text evidence="13">Belongs to the RING-type zinc finger family. ATL subfamily.</text>
</comment>
<comment type="catalytic activity">
    <reaction evidence="1">
        <text>S-ubiquitinyl-[E2 ubiquitin-conjugating enzyme]-L-cysteine + [acceptor protein]-L-lysine = [E2 ubiquitin-conjugating enzyme]-L-cysteine + N(6)-ubiquitinyl-[acceptor protein]-L-lysine.</text>
        <dbReference type="EC" id="2.3.2.27"/>
    </reaction>
</comment>
<dbReference type="SUPFAM" id="SSF57850">
    <property type="entry name" value="RING/U-box"/>
    <property type="match status" value="1"/>
</dbReference>
<keyword evidence="9" id="KW-0833">Ubl conjugation pathway</keyword>
<reference evidence="17" key="1">
    <citation type="submission" date="2019-08" db="EMBL/GenBank/DDBJ databases">
        <title>Reference gene set and small RNA set construction with multiple tissues from Davidia involucrata Baill.</title>
        <authorList>
            <person name="Yang H."/>
            <person name="Zhou C."/>
            <person name="Li G."/>
            <person name="Wang J."/>
            <person name="Gao P."/>
            <person name="Wang M."/>
            <person name="Wang R."/>
            <person name="Zhao Y."/>
        </authorList>
    </citation>
    <scope>NUCLEOTIDE SEQUENCE</scope>
    <source>
        <tissue evidence="17">Mixed with DoveR01_LX</tissue>
    </source>
</reference>
<dbReference type="PANTHER" id="PTHR46913">
    <property type="entry name" value="RING-H2 FINGER PROTEIN ATL16"/>
    <property type="match status" value="1"/>
</dbReference>
<evidence type="ECO:0000256" key="8">
    <source>
        <dbReference type="ARBA" id="ARBA00022771"/>
    </source>
</evidence>
<dbReference type="EMBL" id="GHES01037123">
    <property type="protein sequence ID" value="MPA67682.1"/>
    <property type="molecule type" value="Transcribed_RNA"/>
</dbReference>
<evidence type="ECO:0000256" key="7">
    <source>
        <dbReference type="ARBA" id="ARBA00022723"/>
    </source>
</evidence>
<evidence type="ECO:0000256" key="11">
    <source>
        <dbReference type="ARBA" id="ARBA00022989"/>
    </source>
</evidence>
<dbReference type="InterPro" id="IPR044600">
    <property type="entry name" value="ATL1/ATL16-like"/>
</dbReference>
<evidence type="ECO:0000259" key="16">
    <source>
        <dbReference type="PROSITE" id="PS50089"/>
    </source>
</evidence>
<dbReference type="Gene3D" id="3.30.40.10">
    <property type="entry name" value="Zinc/RING finger domain, C3HC4 (zinc finger)"/>
    <property type="match status" value="1"/>
</dbReference>